<dbReference type="RefSeq" id="WP_166956513.1">
    <property type="nucleotide sequence ID" value="NZ_JAASQI010000018.1"/>
</dbReference>
<dbReference type="Proteomes" id="UP001429580">
    <property type="component" value="Unassembled WGS sequence"/>
</dbReference>
<sequence>MSNVIDFPLRGLRSVDPPAVGELKQRVATTLLSRWYSRLAHRHMLRRDLLTQPDSVLADAGWTRDAARKEAGKPIWHA</sequence>
<comment type="caution">
    <text evidence="1">The sequence shown here is derived from an EMBL/GenBank/DDBJ whole genome shotgun (WGS) entry which is preliminary data.</text>
</comment>
<name>A0ABX0V6Y2_9HYPH</name>
<evidence type="ECO:0000313" key="1">
    <source>
        <dbReference type="EMBL" id="NIJ60275.1"/>
    </source>
</evidence>
<reference evidence="1 2" key="1">
    <citation type="submission" date="2020-03" db="EMBL/GenBank/DDBJ databases">
        <title>Genomic Encyclopedia of Type Strains, Phase IV (KMG-IV): sequencing the most valuable type-strain genomes for metagenomic binning, comparative biology and taxonomic classification.</title>
        <authorList>
            <person name="Goeker M."/>
        </authorList>
    </citation>
    <scope>NUCLEOTIDE SEQUENCE [LARGE SCALE GENOMIC DNA]</scope>
    <source>
        <strain evidence="1 2">DSM 103870</strain>
    </source>
</reference>
<organism evidence="1 2">
    <name type="scientific">Pseudochelatococcus lubricantis</name>
    <dbReference type="NCBI Taxonomy" id="1538102"/>
    <lineage>
        <taxon>Bacteria</taxon>
        <taxon>Pseudomonadati</taxon>
        <taxon>Pseudomonadota</taxon>
        <taxon>Alphaproteobacteria</taxon>
        <taxon>Hyphomicrobiales</taxon>
        <taxon>Chelatococcaceae</taxon>
        <taxon>Pseudochelatococcus</taxon>
    </lineage>
</organism>
<proteinExistence type="predicted"/>
<protein>
    <submittedName>
        <fullName evidence="1">Uncharacterized protein YjiS (DUF1127 family)</fullName>
    </submittedName>
</protein>
<gene>
    <name evidence="1" type="ORF">FHS82_004145</name>
</gene>
<keyword evidence="2" id="KW-1185">Reference proteome</keyword>
<dbReference type="EMBL" id="JAASQI010000018">
    <property type="protein sequence ID" value="NIJ60275.1"/>
    <property type="molecule type" value="Genomic_DNA"/>
</dbReference>
<accession>A0ABX0V6Y2</accession>
<evidence type="ECO:0000313" key="2">
    <source>
        <dbReference type="Proteomes" id="UP001429580"/>
    </source>
</evidence>